<dbReference type="Proteomes" id="UP000596660">
    <property type="component" value="Unplaced"/>
</dbReference>
<dbReference type="InterPro" id="IPR025836">
    <property type="entry name" value="Zn_knuckle_CX2CX4HX4C"/>
</dbReference>
<name>A0A803ML92_CHEQI</name>
<evidence type="ECO:0000313" key="2">
    <source>
        <dbReference type="EnsemblPlants" id="AUR62031704-RA:cds"/>
    </source>
</evidence>
<accession>A0A803ML92</accession>
<reference evidence="2" key="1">
    <citation type="journal article" date="2017" name="Nature">
        <title>The genome of Chenopodium quinoa.</title>
        <authorList>
            <person name="Jarvis D.E."/>
            <person name="Ho Y.S."/>
            <person name="Lightfoot D.J."/>
            <person name="Schmoeckel S.M."/>
            <person name="Li B."/>
            <person name="Borm T.J.A."/>
            <person name="Ohyanagi H."/>
            <person name="Mineta K."/>
            <person name="Michell C.T."/>
            <person name="Saber N."/>
            <person name="Kharbatia N.M."/>
            <person name="Rupper R.R."/>
            <person name="Sharp A.R."/>
            <person name="Dally N."/>
            <person name="Boughton B.A."/>
            <person name="Woo Y.H."/>
            <person name="Gao G."/>
            <person name="Schijlen E.G.W.M."/>
            <person name="Guo X."/>
            <person name="Momin A.A."/>
            <person name="Negrao S."/>
            <person name="Al-Babili S."/>
            <person name="Gehring C."/>
            <person name="Roessner U."/>
            <person name="Jung C."/>
            <person name="Murphy K."/>
            <person name="Arold S.T."/>
            <person name="Gojobori T."/>
            <person name="van der Linden C.G."/>
            <person name="van Loo E.N."/>
            <person name="Jellen E.N."/>
            <person name="Maughan P.J."/>
            <person name="Tester M."/>
        </authorList>
    </citation>
    <scope>NUCLEOTIDE SEQUENCE [LARGE SCALE GENOMIC DNA]</scope>
    <source>
        <strain evidence="2">cv. PI 614886</strain>
    </source>
</reference>
<evidence type="ECO:0000259" key="1">
    <source>
        <dbReference type="Pfam" id="PF14392"/>
    </source>
</evidence>
<dbReference type="Gramene" id="AUR62031704-RA">
    <property type="protein sequence ID" value="AUR62031704-RA:cds"/>
    <property type="gene ID" value="AUR62031704"/>
</dbReference>
<proteinExistence type="predicted"/>
<feature type="domain" description="Zinc knuckle CX2CX4HX4C" evidence="1">
    <location>
        <begin position="106"/>
        <end position="150"/>
    </location>
</feature>
<dbReference type="Pfam" id="PF14392">
    <property type="entry name" value="zf-CCHC_4"/>
    <property type="match status" value="1"/>
</dbReference>
<evidence type="ECO:0000313" key="3">
    <source>
        <dbReference type="Proteomes" id="UP000596660"/>
    </source>
</evidence>
<sequence>MESDLIKDWEKFKLSEEEDSIVGVVDDWNEDDSATQISLSLFFSESAKNKVIEGFSLRMCLLTREIARLQRKSGKVWGIFLNIEYDDSDPLGWGEVMRIKVQLIIDKPLHRRIKIASGASSSKWLGIKYERLTEFCYYCGRIDHFEIDCKFADEDAEGKDEVVFQYGPYLRASPLKKQKTFASERENMKNLLLKLKENKSARRPSYTLIQVSVGNPESLMVRTYPGQQDASSLRRWE</sequence>
<protein>
    <recommendedName>
        <fullName evidence="1">Zinc knuckle CX2CX4HX4C domain-containing protein</fullName>
    </recommendedName>
</protein>
<dbReference type="EnsemblPlants" id="AUR62031704-RA">
    <property type="protein sequence ID" value="AUR62031704-RA:cds"/>
    <property type="gene ID" value="AUR62031704"/>
</dbReference>
<organism evidence="2 3">
    <name type="scientific">Chenopodium quinoa</name>
    <name type="common">Quinoa</name>
    <dbReference type="NCBI Taxonomy" id="63459"/>
    <lineage>
        <taxon>Eukaryota</taxon>
        <taxon>Viridiplantae</taxon>
        <taxon>Streptophyta</taxon>
        <taxon>Embryophyta</taxon>
        <taxon>Tracheophyta</taxon>
        <taxon>Spermatophyta</taxon>
        <taxon>Magnoliopsida</taxon>
        <taxon>eudicotyledons</taxon>
        <taxon>Gunneridae</taxon>
        <taxon>Pentapetalae</taxon>
        <taxon>Caryophyllales</taxon>
        <taxon>Chenopodiaceae</taxon>
        <taxon>Chenopodioideae</taxon>
        <taxon>Atripliceae</taxon>
        <taxon>Chenopodium</taxon>
    </lineage>
</organism>
<dbReference type="AlphaFoldDB" id="A0A803ML92"/>
<keyword evidence="3" id="KW-1185">Reference proteome</keyword>
<reference evidence="2" key="2">
    <citation type="submission" date="2021-03" db="UniProtKB">
        <authorList>
            <consortium name="EnsemblPlants"/>
        </authorList>
    </citation>
    <scope>IDENTIFICATION</scope>
</reference>